<proteinExistence type="predicted"/>
<protein>
    <submittedName>
        <fullName evidence="2">Uncharacterized protein</fullName>
    </submittedName>
</protein>
<gene>
    <name evidence="2" type="ORF">Gohar_019027</name>
</gene>
<keyword evidence="3" id="KW-1185">Reference proteome</keyword>
<sequence length="89" mass="10213">MISNQTLPLLTSMDTAVLFLILSLSFQVLLLSANHSRMHSNKFLRSPKSTLRKRCFLMTASAIYKLVKRWPFTLCGWELLTGPTVWIMP</sequence>
<evidence type="ECO:0000256" key="1">
    <source>
        <dbReference type="SAM" id="Phobius"/>
    </source>
</evidence>
<keyword evidence="1" id="KW-0812">Transmembrane</keyword>
<comment type="caution">
    <text evidence="2">The sequence shown here is derived from an EMBL/GenBank/DDBJ whole genome shotgun (WGS) entry which is preliminary data.</text>
</comment>
<reference evidence="2 3" key="1">
    <citation type="journal article" date="2019" name="Genome Biol. Evol.">
        <title>Insights into the evolution of the New World diploid cottons (Gossypium, subgenus Houzingenia) based on genome sequencing.</title>
        <authorList>
            <person name="Grover C.E."/>
            <person name="Arick M.A. 2nd"/>
            <person name="Thrash A."/>
            <person name="Conover J.L."/>
            <person name="Sanders W.S."/>
            <person name="Peterson D.G."/>
            <person name="Frelichowski J.E."/>
            <person name="Scheffler J.A."/>
            <person name="Scheffler B.E."/>
            <person name="Wendel J.F."/>
        </authorList>
    </citation>
    <scope>NUCLEOTIDE SEQUENCE [LARGE SCALE GENOMIC DNA]</scope>
    <source>
        <strain evidence="2">0</strain>
        <tissue evidence="2">Leaf</tissue>
    </source>
</reference>
<keyword evidence="1" id="KW-1133">Transmembrane helix</keyword>
<organism evidence="2 3">
    <name type="scientific">Gossypium harknessii</name>
    <dbReference type="NCBI Taxonomy" id="34285"/>
    <lineage>
        <taxon>Eukaryota</taxon>
        <taxon>Viridiplantae</taxon>
        <taxon>Streptophyta</taxon>
        <taxon>Embryophyta</taxon>
        <taxon>Tracheophyta</taxon>
        <taxon>Spermatophyta</taxon>
        <taxon>Magnoliopsida</taxon>
        <taxon>eudicotyledons</taxon>
        <taxon>Gunneridae</taxon>
        <taxon>Pentapetalae</taxon>
        <taxon>rosids</taxon>
        <taxon>malvids</taxon>
        <taxon>Malvales</taxon>
        <taxon>Malvaceae</taxon>
        <taxon>Malvoideae</taxon>
        <taxon>Gossypium</taxon>
    </lineage>
</organism>
<accession>A0A7J9GAZ8</accession>
<keyword evidence="1" id="KW-0472">Membrane</keyword>
<name>A0A7J9GAZ8_9ROSI</name>
<dbReference type="Proteomes" id="UP000593560">
    <property type="component" value="Unassembled WGS sequence"/>
</dbReference>
<feature type="transmembrane region" description="Helical" evidence="1">
    <location>
        <begin position="15"/>
        <end position="33"/>
    </location>
</feature>
<dbReference type="AlphaFoldDB" id="A0A7J9GAZ8"/>
<dbReference type="EMBL" id="JABFAD010000003">
    <property type="protein sequence ID" value="MBA0794723.1"/>
    <property type="molecule type" value="Genomic_DNA"/>
</dbReference>
<evidence type="ECO:0000313" key="3">
    <source>
        <dbReference type="Proteomes" id="UP000593560"/>
    </source>
</evidence>
<evidence type="ECO:0000313" key="2">
    <source>
        <dbReference type="EMBL" id="MBA0794723.1"/>
    </source>
</evidence>